<dbReference type="EMBL" id="FXBL01000004">
    <property type="protein sequence ID" value="SMH48454.1"/>
    <property type="molecule type" value="Genomic_DNA"/>
</dbReference>
<evidence type="ECO:0000313" key="11">
    <source>
        <dbReference type="EMBL" id="SMH48454.1"/>
    </source>
</evidence>
<dbReference type="GO" id="GO:0005829">
    <property type="term" value="C:cytosol"/>
    <property type="evidence" value="ECO:0007669"/>
    <property type="project" value="TreeGrafter"/>
</dbReference>
<dbReference type="EC" id="2.5.1.15" evidence="4 9"/>
<comment type="similarity">
    <text evidence="9">Belongs to the DHPS family.</text>
</comment>
<keyword evidence="6 9" id="KW-0479">Metal-binding</keyword>
<dbReference type="SUPFAM" id="SSF51717">
    <property type="entry name" value="Dihydropteroate synthetase-like"/>
    <property type="match status" value="1"/>
</dbReference>
<evidence type="ECO:0000256" key="6">
    <source>
        <dbReference type="ARBA" id="ARBA00022723"/>
    </source>
</evidence>
<evidence type="ECO:0000256" key="3">
    <source>
        <dbReference type="ARBA" id="ARBA00004763"/>
    </source>
</evidence>
<evidence type="ECO:0000256" key="1">
    <source>
        <dbReference type="ARBA" id="ARBA00000012"/>
    </source>
</evidence>
<evidence type="ECO:0000256" key="2">
    <source>
        <dbReference type="ARBA" id="ARBA00001946"/>
    </source>
</evidence>
<dbReference type="CDD" id="cd00739">
    <property type="entry name" value="DHPS"/>
    <property type="match status" value="1"/>
</dbReference>
<keyword evidence="5 9" id="KW-0808">Transferase</keyword>
<evidence type="ECO:0000259" key="10">
    <source>
        <dbReference type="PROSITE" id="PS50972"/>
    </source>
</evidence>
<dbReference type="GO" id="GO:0046654">
    <property type="term" value="P:tetrahydrofolate biosynthetic process"/>
    <property type="evidence" value="ECO:0007669"/>
    <property type="project" value="UniProtKB-UniPathway"/>
</dbReference>
<dbReference type="GO" id="GO:0046872">
    <property type="term" value="F:metal ion binding"/>
    <property type="evidence" value="ECO:0007669"/>
    <property type="project" value="UniProtKB-KW"/>
</dbReference>
<evidence type="ECO:0000256" key="7">
    <source>
        <dbReference type="ARBA" id="ARBA00022842"/>
    </source>
</evidence>
<dbReference type="InterPro" id="IPR000489">
    <property type="entry name" value="Pterin-binding_dom"/>
</dbReference>
<dbReference type="InterPro" id="IPR011005">
    <property type="entry name" value="Dihydropteroate_synth-like_sf"/>
</dbReference>
<name>A0A1X7PBB9_9HYPH</name>
<dbReference type="PANTHER" id="PTHR20941">
    <property type="entry name" value="FOLATE SYNTHESIS PROTEINS"/>
    <property type="match status" value="1"/>
</dbReference>
<protein>
    <recommendedName>
        <fullName evidence="4 9">Dihydropteroate synthase</fullName>
        <shortName evidence="9">DHPS</shortName>
        <ecNumber evidence="4 9">2.5.1.15</ecNumber>
    </recommendedName>
    <alternativeName>
        <fullName evidence="9">Dihydropteroate pyrophosphorylase</fullName>
    </alternativeName>
</protein>
<accession>A0A1X7PBB9</accession>
<dbReference type="PROSITE" id="PS00793">
    <property type="entry name" value="DHPS_2"/>
    <property type="match status" value="1"/>
</dbReference>
<comment type="catalytic activity">
    <reaction evidence="1">
        <text>(7,8-dihydropterin-6-yl)methyl diphosphate + 4-aminobenzoate = 7,8-dihydropteroate + diphosphate</text>
        <dbReference type="Rhea" id="RHEA:19949"/>
        <dbReference type="ChEBI" id="CHEBI:17836"/>
        <dbReference type="ChEBI" id="CHEBI:17839"/>
        <dbReference type="ChEBI" id="CHEBI:33019"/>
        <dbReference type="ChEBI" id="CHEBI:72950"/>
        <dbReference type="EC" id="2.5.1.15"/>
    </reaction>
</comment>
<dbReference type="InterPro" id="IPR045031">
    <property type="entry name" value="DHP_synth-like"/>
</dbReference>
<dbReference type="PROSITE" id="PS50972">
    <property type="entry name" value="PTERIN_BINDING"/>
    <property type="match status" value="1"/>
</dbReference>
<dbReference type="InterPro" id="IPR006390">
    <property type="entry name" value="DHP_synth_dom"/>
</dbReference>
<dbReference type="RefSeq" id="WP_085465511.1">
    <property type="nucleotide sequence ID" value="NZ_FXBL01000004.1"/>
</dbReference>
<reference evidence="12" key="1">
    <citation type="submission" date="2017-04" db="EMBL/GenBank/DDBJ databases">
        <authorList>
            <person name="Varghese N."/>
            <person name="Submissions S."/>
        </authorList>
    </citation>
    <scope>NUCLEOTIDE SEQUENCE [LARGE SCALE GENOMIC DNA]</scope>
    <source>
        <strain evidence="12">B5P</strain>
    </source>
</reference>
<feature type="domain" description="Pterin-binding" evidence="10">
    <location>
        <begin position="20"/>
        <end position="267"/>
    </location>
</feature>
<dbReference type="Gene3D" id="3.20.20.20">
    <property type="entry name" value="Dihydropteroate synthase-like"/>
    <property type="match status" value="1"/>
</dbReference>
<dbReference type="Pfam" id="PF00809">
    <property type="entry name" value="Pterin_bind"/>
    <property type="match status" value="1"/>
</dbReference>
<comment type="function">
    <text evidence="9">Catalyzes the condensation of para-aminobenzoate (pABA) with 6-hydroxymethyl-7,8-dihydropterin diphosphate (DHPt-PP) to form 7,8-dihydropteroate (H2Pte), the immediate precursor of folate derivatives.</text>
</comment>
<evidence type="ECO:0000313" key="12">
    <source>
        <dbReference type="Proteomes" id="UP000193083"/>
    </source>
</evidence>
<dbReference type="AlphaFoldDB" id="A0A1X7PBB9"/>
<gene>
    <name evidence="11" type="ORF">SAMN02982922_3723</name>
</gene>
<evidence type="ECO:0000256" key="9">
    <source>
        <dbReference type="RuleBase" id="RU361205"/>
    </source>
</evidence>
<keyword evidence="8 9" id="KW-0289">Folate biosynthesis</keyword>
<sequence length="282" mass="30389">MKKATWSLAHDRQIAIGPKSVVMGIVNATPDSFSDGGRTERVEDAVKLALDLRAAGADIIDIGGESTRPDAEPVSALEEQRRVIPVVEALAHHRDVVVSIDTYRAETARLAVTAGAHIVNDIWGLQHDAGIARLSAETGCGLVAMHNGRDRDKLPDPIDDQLAYFRQTLEIARANGVPDETLVLDPGFGFAKDPAENLEIIARFGELLHLGYPMLVGTSRKRFLGHVTGRPVDQRDTATAVSCAILRLRGASIFRVHNVAACIDALRLADAILEMQSGFPAP</sequence>
<comment type="cofactor">
    <cofactor evidence="2 9">
        <name>Mg(2+)</name>
        <dbReference type="ChEBI" id="CHEBI:18420"/>
    </cofactor>
</comment>
<dbReference type="OrthoDB" id="9811744at2"/>
<dbReference type="GO" id="GO:0004156">
    <property type="term" value="F:dihydropteroate synthase activity"/>
    <property type="evidence" value="ECO:0007669"/>
    <property type="project" value="UniProtKB-EC"/>
</dbReference>
<dbReference type="PANTHER" id="PTHR20941:SF1">
    <property type="entry name" value="FOLIC ACID SYNTHESIS PROTEIN FOL1"/>
    <property type="match status" value="1"/>
</dbReference>
<keyword evidence="7 9" id="KW-0460">Magnesium</keyword>
<dbReference type="NCBIfam" id="TIGR01496">
    <property type="entry name" value="DHPS"/>
    <property type="match status" value="1"/>
</dbReference>
<dbReference type="UniPathway" id="UPA00077">
    <property type="reaction ID" value="UER00156"/>
</dbReference>
<proteinExistence type="inferred from homology"/>
<dbReference type="GO" id="GO:0046656">
    <property type="term" value="P:folic acid biosynthetic process"/>
    <property type="evidence" value="ECO:0007669"/>
    <property type="project" value="UniProtKB-KW"/>
</dbReference>
<evidence type="ECO:0000256" key="5">
    <source>
        <dbReference type="ARBA" id="ARBA00022679"/>
    </source>
</evidence>
<organism evidence="11 12">
    <name type="scientific">Mesorhizobium australicum</name>
    <dbReference type="NCBI Taxonomy" id="536018"/>
    <lineage>
        <taxon>Bacteria</taxon>
        <taxon>Pseudomonadati</taxon>
        <taxon>Pseudomonadota</taxon>
        <taxon>Alphaproteobacteria</taxon>
        <taxon>Hyphomicrobiales</taxon>
        <taxon>Phyllobacteriaceae</taxon>
        <taxon>Mesorhizobium</taxon>
    </lineage>
</organism>
<dbReference type="PROSITE" id="PS00792">
    <property type="entry name" value="DHPS_1"/>
    <property type="match status" value="1"/>
</dbReference>
<evidence type="ECO:0000256" key="4">
    <source>
        <dbReference type="ARBA" id="ARBA00012458"/>
    </source>
</evidence>
<keyword evidence="12" id="KW-1185">Reference proteome</keyword>
<evidence type="ECO:0000256" key="8">
    <source>
        <dbReference type="ARBA" id="ARBA00022909"/>
    </source>
</evidence>
<comment type="pathway">
    <text evidence="3 9">Cofactor biosynthesis; tetrahydrofolate biosynthesis; 7,8-dihydrofolate from 2-amino-4-hydroxy-6-hydroxymethyl-7,8-dihydropteridine diphosphate and 4-aminobenzoate: step 1/2.</text>
</comment>
<dbReference type="Proteomes" id="UP000193083">
    <property type="component" value="Unassembled WGS sequence"/>
</dbReference>